<dbReference type="STRING" id="387005.A0A183HDV7"/>
<keyword evidence="1" id="KW-1133">Transmembrane helix</keyword>
<keyword evidence="3" id="KW-1185">Reference proteome</keyword>
<dbReference type="Proteomes" id="UP000267606">
    <property type="component" value="Unassembled WGS sequence"/>
</dbReference>
<accession>A0A183HDV7</accession>
<dbReference type="WBParaSite" id="OFLC_0000566801-mRNA-1">
    <property type="protein sequence ID" value="OFLC_0000566801-mRNA-1"/>
    <property type="gene ID" value="OFLC_0000566801"/>
</dbReference>
<keyword evidence="1" id="KW-0812">Transmembrane</keyword>
<name>A0A183HDV7_9BILA</name>
<reference evidence="2 3" key="2">
    <citation type="submission" date="2018-11" db="EMBL/GenBank/DDBJ databases">
        <authorList>
            <consortium name="Pathogen Informatics"/>
        </authorList>
    </citation>
    <scope>NUCLEOTIDE SEQUENCE [LARGE SCALE GENOMIC DNA]</scope>
</reference>
<keyword evidence="1" id="KW-0472">Membrane</keyword>
<gene>
    <name evidence="2" type="ORF">OFLC_LOCUS5669</name>
</gene>
<evidence type="ECO:0000313" key="2">
    <source>
        <dbReference type="EMBL" id="VDO43909.1"/>
    </source>
</evidence>
<protein>
    <submittedName>
        <fullName evidence="4">Transmembrane protein</fullName>
    </submittedName>
</protein>
<sequence>MCDGNVMEHCRSSCGQACHICALNLILITLISIAVCVPAISSTLSLLLCLFISAFITIRMMHFVMEKPLPIYSEELICNSSEYTLDATAYWLGFRKVPIIGNYVGVSVNFVKFHMIMNCDLSSKSLYAAIQFNLPHHQCLQT</sequence>
<reference evidence="4" key="1">
    <citation type="submission" date="2016-06" db="UniProtKB">
        <authorList>
            <consortium name="WormBaseParasite"/>
        </authorList>
    </citation>
    <scope>IDENTIFICATION</scope>
</reference>
<dbReference type="AlphaFoldDB" id="A0A183HDV7"/>
<evidence type="ECO:0000256" key="1">
    <source>
        <dbReference type="SAM" id="Phobius"/>
    </source>
</evidence>
<evidence type="ECO:0000313" key="3">
    <source>
        <dbReference type="Proteomes" id="UP000267606"/>
    </source>
</evidence>
<evidence type="ECO:0000313" key="4">
    <source>
        <dbReference type="WBParaSite" id="OFLC_0000566801-mRNA-1"/>
    </source>
</evidence>
<organism evidence="4">
    <name type="scientific">Onchocerca flexuosa</name>
    <dbReference type="NCBI Taxonomy" id="387005"/>
    <lineage>
        <taxon>Eukaryota</taxon>
        <taxon>Metazoa</taxon>
        <taxon>Ecdysozoa</taxon>
        <taxon>Nematoda</taxon>
        <taxon>Chromadorea</taxon>
        <taxon>Rhabditida</taxon>
        <taxon>Spirurina</taxon>
        <taxon>Spiruromorpha</taxon>
        <taxon>Filarioidea</taxon>
        <taxon>Onchocercidae</taxon>
        <taxon>Onchocerca</taxon>
    </lineage>
</organism>
<proteinExistence type="predicted"/>
<feature type="transmembrane region" description="Helical" evidence="1">
    <location>
        <begin position="25"/>
        <end position="58"/>
    </location>
</feature>
<dbReference type="EMBL" id="UZAJ01004996">
    <property type="protein sequence ID" value="VDO43909.1"/>
    <property type="molecule type" value="Genomic_DNA"/>
</dbReference>